<evidence type="ECO:0000313" key="2">
    <source>
        <dbReference type="Proteomes" id="UP000617340"/>
    </source>
</evidence>
<dbReference type="SUPFAM" id="SSF81995">
    <property type="entry name" value="beta-sandwich domain of Sec23/24"/>
    <property type="match status" value="1"/>
</dbReference>
<reference evidence="1" key="1">
    <citation type="journal article" date="2020" name="G3 (Bethesda)">
        <title>High-Quality Assemblies for Three Invasive Social Wasps from the &lt;i&gt;Vespula&lt;/i&gt; Genus.</title>
        <authorList>
            <person name="Harrop T.W.R."/>
            <person name="Guhlin J."/>
            <person name="McLaughlin G.M."/>
            <person name="Permina E."/>
            <person name="Stockwell P."/>
            <person name="Gilligan J."/>
            <person name="Le Lec M.F."/>
            <person name="Gruber M.A.M."/>
            <person name="Quinn O."/>
            <person name="Lovegrove M."/>
            <person name="Duncan E.J."/>
            <person name="Remnant E.J."/>
            <person name="Van Eeckhoven J."/>
            <person name="Graham B."/>
            <person name="Knapp R.A."/>
            <person name="Langford K.W."/>
            <person name="Kronenberg Z."/>
            <person name="Press M.O."/>
            <person name="Eacker S.M."/>
            <person name="Wilson-Rankin E.E."/>
            <person name="Purcell J."/>
            <person name="Lester P.J."/>
            <person name="Dearden P.K."/>
        </authorList>
    </citation>
    <scope>NUCLEOTIDE SEQUENCE</scope>
    <source>
        <strain evidence="1">Linc-1</strain>
    </source>
</reference>
<proteinExistence type="predicted"/>
<accession>A0A834NCU7</accession>
<protein>
    <submittedName>
        <fullName evidence="1">Uncharacterized protein</fullName>
    </submittedName>
</protein>
<organism evidence="1 2">
    <name type="scientific">Vespula germanica</name>
    <name type="common">German yellow jacket</name>
    <name type="synonym">Paravespula germanica</name>
    <dbReference type="NCBI Taxonomy" id="30212"/>
    <lineage>
        <taxon>Eukaryota</taxon>
        <taxon>Metazoa</taxon>
        <taxon>Ecdysozoa</taxon>
        <taxon>Arthropoda</taxon>
        <taxon>Hexapoda</taxon>
        <taxon>Insecta</taxon>
        <taxon>Pterygota</taxon>
        <taxon>Neoptera</taxon>
        <taxon>Endopterygota</taxon>
        <taxon>Hymenoptera</taxon>
        <taxon>Apocrita</taxon>
        <taxon>Aculeata</taxon>
        <taxon>Vespoidea</taxon>
        <taxon>Vespidae</taxon>
        <taxon>Vespinae</taxon>
        <taxon>Vespula</taxon>
    </lineage>
</organism>
<dbReference type="EMBL" id="JACSDZ010000005">
    <property type="protein sequence ID" value="KAF7403444.1"/>
    <property type="molecule type" value="Genomic_DNA"/>
</dbReference>
<comment type="caution">
    <text evidence="1">The sequence shown here is derived from an EMBL/GenBank/DDBJ whole genome shotgun (WGS) entry which is preliminary data.</text>
</comment>
<keyword evidence="2" id="KW-1185">Reference proteome</keyword>
<gene>
    <name evidence="1" type="ORF">HZH68_006238</name>
</gene>
<dbReference type="AlphaFoldDB" id="A0A834NCU7"/>
<evidence type="ECO:0000313" key="1">
    <source>
        <dbReference type="EMBL" id="KAF7403444.1"/>
    </source>
</evidence>
<sequence>MLERDEFPIAVYRERKASLYCRCYLLPRNDFQITLLFPCCLSLYRRHHHHHHHHHQQQQQQQKHHHQQQWQQQCFYFTFKNFSFSPAMIAYMSGTTNVYVETATLLMNGDALAYGNRLRTRRFMCQAHTYLRAFYANEVPIDSKDHVVSLTAPETPDESFDHCLRTTRWIRFVLLHTISIDDQATRLKFDDDDDDYNYSVLLRVLLQGSSYIGESNNIHDLGSVKDYPRVVMQQTRSRSNSRFLFSANRRILQSVGVIAISRNA</sequence>
<dbReference type="Proteomes" id="UP000617340">
    <property type="component" value="Unassembled WGS sequence"/>
</dbReference>
<name>A0A834NCU7_VESGE</name>